<proteinExistence type="predicted"/>
<name>A0ACC3DKX8_9PEZI</name>
<evidence type="ECO:0000313" key="2">
    <source>
        <dbReference type="Proteomes" id="UP001186974"/>
    </source>
</evidence>
<feature type="non-terminal residue" evidence="1">
    <location>
        <position position="1"/>
    </location>
</feature>
<dbReference type="EMBL" id="JAWDJW010003026">
    <property type="protein sequence ID" value="KAK3077279.1"/>
    <property type="molecule type" value="Genomic_DNA"/>
</dbReference>
<evidence type="ECO:0000313" key="1">
    <source>
        <dbReference type="EMBL" id="KAK3077279.1"/>
    </source>
</evidence>
<reference evidence="1" key="1">
    <citation type="submission" date="2024-09" db="EMBL/GenBank/DDBJ databases">
        <title>Black Yeasts Isolated from many extreme environments.</title>
        <authorList>
            <person name="Coleine C."/>
            <person name="Stajich J.E."/>
            <person name="Selbmann L."/>
        </authorList>
    </citation>
    <scope>NUCLEOTIDE SEQUENCE</scope>
    <source>
        <strain evidence="1">CCFEE 5737</strain>
    </source>
</reference>
<comment type="caution">
    <text evidence="1">The sequence shown here is derived from an EMBL/GenBank/DDBJ whole genome shotgun (WGS) entry which is preliminary data.</text>
</comment>
<sequence>VAQKDFKGLEESTYLSRAFADQGVRLKLRKEPRAFGNSLKRSYDERENKDEALKDPFEEEQQQQQQHQQQQHQQHQQQEQQTQRNPEQDRTKRARTDYSSSLSSGGQSNYGSQYQLPDPRPSAPSILPSQSSVFDTSSFASPAYTSQSSSYPSHMGYSSQPSSLYPAITSAYTQQTSPYTTQSSQRYTAPADFGSDYTQQASTYPTQATMVHRYTTPVQSATGYSAQANHTNYMGMGSSLLHDTPTLPSTQLASALSHQHQASNTPNTRPLSRYQENVQKAEDQLTQQHMGHQHMGHQHMGHHSLSPQHMGQSQLGQQQMGGPQIHHIHLSPDKSNVPTHSLDPTYDDNVDSFGWPDVA</sequence>
<protein>
    <submittedName>
        <fullName evidence="1">Uncharacterized protein</fullName>
    </submittedName>
</protein>
<gene>
    <name evidence="1" type="ORF">LTS18_010746</name>
</gene>
<keyword evidence="2" id="KW-1185">Reference proteome</keyword>
<dbReference type="Proteomes" id="UP001186974">
    <property type="component" value="Unassembled WGS sequence"/>
</dbReference>
<accession>A0ACC3DKX8</accession>
<organism evidence="1 2">
    <name type="scientific">Coniosporium uncinatum</name>
    <dbReference type="NCBI Taxonomy" id="93489"/>
    <lineage>
        <taxon>Eukaryota</taxon>
        <taxon>Fungi</taxon>
        <taxon>Dikarya</taxon>
        <taxon>Ascomycota</taxon>
        <taxon>Pezizomycotina</taxon>
        <taxon>Dothideomycetes</taxon>
        <taxon>Dothideomycetes incertae sedis</taxon>
        <taxon>Coniosporium</taxon>
    </lineage>
</organism>